<organism evidence="2">
    <name type="scientific">Pan troglodytes</name>
    <name type="common">Chimpanzee</name>
    <dbReference type="NCBI Taxonomy" id="9598"/>
    <lineage>
        <taxon>Eukaryota</taxon>
        <taxon>Metazoa</taxon>
        <taxon>Chordata</taxon>
        <taxon>Craniata</taxon>
        <taxon>Vertebrata</taxon>
        <taxon>Euteleostomi</taxon>
        <taxon>Mammalia</taxon>
        <taxon>Eutheria</taxon>
        <taxon>Euarchontoglires</taxon>
        <taxon>Primates</taxon>
        <taxon>Haplorrhini</taxon>
        <taxon>Catarrhini</taxon>
        <taxon>Hominidae</taxon>
        <taxon>Pan</taxon>
    </lineage>
</organism>
<feature type="region of interest" description="Disordered" evidence="1">
    <location>
        <begin position="1"/>
        <end position="21"/>
    </location>
</feature>
<accession>A0A2J8QY35</accession>
<gene>
    <name evidence="2" type="ORF">CK820_G0011661</name>
</gene>
<dbReference type="EMBL" id="NBAG03000003">
    <property type="protein sequence ID" value="PNJ01180.1"/>
    <property type="molecule type" value="Genomic_DNA"/>
</dbReference>
<sequence>RRVEQPLYGLDGSAAKEATEEQSALPTLMSVMLAKPRLDTEQLAQRGAGLCFTFVSSPLVQAPEGDCFVKA</sequence>
<evidence type="ECO:0000313" key="2">
    <source>
        <dbReference type="EMBL" id="PNJ01180.1"/>
    </source>
</evidence>
<reference evidence="2" key="1">
    <citation type="submission" date="2017-12" db="EMBL/GenBank/DDBJ databases">
        <title>High-resolution comparative analysis of great ape genomes.</title>
        <authorList>
            <person name="Pollen A."/>
            <person name="Hastie A."/>
            <person name="Hormozdiari F."/>
            <person name="Dougherty M."/>
            <person name="Liu R."/>
            <person name="Chaisson M."/>
            <person name="Hoppe E."/>
            <person name="Hill C."/>
            <person name="Pang A."/>
            <person name="Hillier L."/>
            <person name="Baker C."/>
            <person name="Armstrong J."/>
            <person name="Shendure J."/>
            <person name="Paten B."/>
            <person name="Wilson R."/>
            <person name="Chao H."/>
            <person name="Schneider V."/>
            <person name="Ventura M."/>
            <person name="Kronenberg Z."/>
            <person name="Murali S."/>
            <person name="Gordon D."/>
            <person name="Cantsilieris S."/>
            <person name="Munson K."/>
            <person name="Nelson B."/>
            <person name="Raja A."/>
            <person name="Underwood J."/>
            <person name="Diekhans M."/>
            <person name="Fiddes I."/>
            <person name="Haussler D."/>
            <person name="Eichler E."/>
        </authorList>
    </citation>
    <scope>NUCLEOTIDE SEQUENCE [LARGE SCALE GENOMIC DNA]</scope>
    <source>
        <strain evidence="2">Yerkes chimp pedigree #C0471</strain>
    </source>
</reference>
<protein>
    <submittedName>
        <fullName evidence="2">Uncharacterized protein</fullName>
    </submittedName>
</protein>
<proteinExistence type="predicted"/>
<name>A0A2J8QY35_PANTR</name>
<comment type="caution">
    <text evidence="2">The sequence shown here is derived from an EMBL/GenBank/DDBJ whole genome shotgun (WGS) entry which is preliminary data.</text>
</comment>
<evidence type="ECO:0000256" key="1">
    <source>
        <dbReference type="SAM" id="MobiDB-lite"/>
    </source>
</evidence>
<dbReference type="AlphaFoldDB" id="A0A2J8QY35"/>
<feature type="non-terminal residue" evidence="2">
    <location>
        <position position="1"/>
    </location>
</feature>